<evidence type="ECO:0000313" key="1">
    <source>
        <dbReference type="EMBL" id="CAH4029654.1"/>
    </source>
</evidence>
<keyword evidence="2" id="KW-1185">Reference proteome</keyword>
<dbReference type="AlphaFoldDB" id="A0A9P0TGS2"/>
<comment type="caution">
    <text evidence="1">The sequence shown here is derived from an EMBL/GenBank/DDBJ whole genome shotgun (WGS) entry which is preliminary data.</text>
</comment>
<reference evidence="1" key="1">
    <citation type="submission" date="2022-05" db="EMBL/GenBank/DDBJ databases">
        <authorList>
            <person name="Okamura Y."/>
        </authorList>
    </citation>
    <scope>NUCLEOTIDE SEQUENCE</scope>
</reference>
<dbReference type="Proteomes" id="UP001152562">
    <property type="component" value="Unassembled WGS sequence"/>
</dbReference>
<accession>A0A9P0TGS2</accession>
<protein>
    <submittedName>
        <fullName evidence="1">Uncharacterized protein</fullName>
    </submittedName>
</protein>
<evidence type="ECO:0000313" key="2">
    <source>
        <dbReference type="Proteomes" id="UP001152562"/>
    </source>
</evidence>
<name>A0A9P0TGS2_PIEBR</name>
<organism evidence="1 2">
    <name type="scientific">Pieris brassicae</name>
    <name type="common">White butterfly</name>
    <name type="synonym">Large white butterfly</name>
    <dbReference type="NCBI Taxonomy" id="7116"/>
    <lineage>
        <taxon>Eukaryota</taxon>
        <taxon>Metazoa</taxon>
        <taxon>Ecdysozoa</taxon>
        <taxon>Arthropoda</taxon>
        <taxon>Hexapoda</taxon>
        <taxon>Insecta</taxon>
        <taxon>Pterygota</taxon>
        <taxon>Neoptera</taxon>
        <taxon>Endopterygota</taxon>
        <taxon>Lepidoptera</taxon>
        <taxon>Glossata</taxon>
        <taxon>Ditrysia</taxon>
        <taxon>Papilionoidea</taxon>
        <taxon>Pieridae</taxon>
        <taxon>Pierinae</taxon>
        <taxon>Pieris</taxon>
    </lineage>
</organism>
<proteinExistence type="predicted"/>
<dbReference type="EMBL" id="CALOZG010000009">
    <property type="protein sequence ID" value="CAH4029654.1"/>
    <property type="molecule type" value="Genomic_DNA"/>
</dbReference>
<sequence length="205" mass="23875">MSRYLWGIAQIVNDPSAELLNIIKSRIASHTQDDIPSSNNSVEEVILKKNKSVQVCMCNPELSDKKPIEVQSKLIQVRSRTKHRQNMSSQCDPLYDFQSKATNTEQISTIDCSTSCDINKLPRNVKTDPIKHRVCSEHRQVFNILENWSDSRMQSNDTSDINSLWLKIKNNLKWFQIKKIEGLNEYYQTDKHSIVLMLYKRVNFK</sequence>
<gene>
    <name evidence="1" type="ORF">PIBRA_LOCUS6388</name>
</gene>